<dbReference type="PROSITE" id="PS51272">
    <property type="entry name" value="SLH"/>
    <property type="match status" value="2"/>
</dbReference>
<dbReference type="InterPro" id="IPR051465">
    <property type="entry name" value="Cell_Envelope_Struct_Comp"/>
</dbReference>
<accession>A0A7C8KWP6</accession>
<sequence>MTGEEWFANSLYALAETDIIAGFTDGTFRPTSKVTRAELAAILGRAVDYAEVNAVENKKTVDQFTDAAQIPQWAIADIQTVIQHDIMQGFPNNSFAAEEQTTRAQAVTAIHNLLTKINLK</sequence>
<dbReference type="InterPro" id="IPR001119">
    <property type="entry name" value="SLH_dom"/>
</dbReference>
<protein>
    <submittedName>
        <fullName evidence="3">S-layer homology domain-containing protein</fullName>
    </submittedName>
</protein>
<dbReference type="EMBL" id="WEID01000109">
    <property type="protein sequence ID" value="KAB8126390.1"/>
    <property type="molecule type" value="Genomic_DNA"/>
</dbReference>
<evidence type="ECO:0000256" key="1">
    <source>
        <dbReference type="ARBA" id="ARBA00022729"/>
    </source>
</evidence>
<organism evidence="3 4">
    <name type="scientific">Gracilibacillus oryzae</name>
    <dbReference type="NCBI Taxonomy" id="1672701"/>
    <lineage>
        <taxon>Bacteria</taxon>
        <taxon>Bacillati</taxon>
        <taxon>Bacillota</taxon>
        <taxon>Bacilli</taxon>
        <taxon>Bacillales</taxon>
        <taxon>Bacillaceae</taxon>
        <taxon>Gracilibacillus</taxon>
    </lineage>
</organism>
<dbReference type="Proteomes" id="UP000480246">
    <property type="component" value="Unassembled WGS sequence"/>
</dbReference>
<feature type="domain" description="SLH" evidence="2">
    <location>
        <begin position="61"/>
        <end position="120"/>
    </location>
</feature>
<keyword evidence="4" id="KW-1185">Reference proteome</keyword>
<name>A0A7C8KWP6_9BACI</name>
<dbReference type="PANTHER" id="PTHR43308">
    <property type="entry name" value="OUTER MEMBRANE PROTEIN ALPHA-RELATED"/>
    <property type="match status" value="1"/>
</dbReference>
<reference evidence="3 4" key="1">
    <citation type="submission" date="2019-10" db="EMBL/GenBank/DDBJ databases">
        <title>Gracilibacillus sp. nov. isolated from rice seeds.</title>
        <authorList>
            <person name="He S."/>
        </authorList>
    </citation>
    <scope>NUCLEOTIDE SEQUENCE [LARGE SCALE GENOMIC DNA]</scope>
    <source>
        <strain evidence="3 4">TD8</strain>
    </source>
</reference>
<comment type="caution">
    <text evidence="3">The sequence shown here is derived from an EMBL/GenBank/DDBJ whole genome shotgun (WGS) entry which is preliminary data.</text>
</comment>
<dbReference type="AlphaFoldDB" id="A0A7C8KWP6"/>
<proteinExistence type="predicted"/>
<dbReference type="Pfam" id="PF00395">
    <property type="entry name" value="SLH"/>
    <property type="match status" value="2"/>
</dbReference>
<gene>
    <name evidence="3" type="ORF">F9U64_20140</name>
</gene>
<keyword evidence="1" id="KW-0732">Signal</keyword>
<evidence type="ECO:0000259" key="2">
    <source>
        <dbReference type="PROSITE" id="PS51272"/>
    </source>
</evidence>
<dbReference type="OrthoDB" id="5845122at2"/>
<evidence type="ECO:0000313" key="4">
    <source>
        <dbReference type="Proteomes" id="UP000480246"/>
    </source>
</evidence>
<evidence type="ECO:0000313" key="3">
    <source>
        <dbReference type="EMBL" id="KAB8126390.1"/>
    </source>
</evidence>
<dbReference type="PANTHER" id="PTHR43308:SF5">
    <property type="entry name" value="S-LAYER PROTEIN _ PEPTIDOGLYCAN ENDO-BETA-N-ACETYLGLUCOSAMINIDASE"/>
    <property type="match status" value="1"/>
</dbReference>
<feature type="domain" description="SLH" evidence="2">
    <location>
        <begin position="1"/>
        <end position="57"/>
    </location>
</feature>